<dbReference type="Proteomes" id="UP001521222">
    <property type="component" value="Unassembled WGS sequence"/>
</dbReference>
<organism evidence="1 2">
    <name type="scientific">Nothophoma quercina</name>
    <dbReference type="NCBI Taxonomy" id="749835"/>
    <lineage>
        <taxon>Eukaryota</taxon>
        <taxon>Fungi</taxon>
        <taxon>Dikarya</taxon>
        <taxon>Ascomycota</taxon>
        <taxon>Pezizomycotina</taxon>
        <taxon>Dothideomycetes</taxon>
        <taxon>Pleosporomycetidae</taxon>
        <taxon>Pleosporales</taxon>
        <taxon>Pleosporineae</taxon>
        <taxon>Didymellaceae</taxon>
        <taxon>Nothophoma</taxon>
    </lineage>
</organism>
<accession>A0ABR3RZG8</accession>
<evidence type="ECO:0000313" key="2">
    <source>
        <dbReference type="Proteomes" id="UP001521222"/>
    </source>
</evidence>
<comment type="caution">
    <text evidence="1">The sequence shown here is derived from an EMBL/GenBank/DDBJ whole genome shotgun (WGS) entry which is preliminary data.</text>
</comment>
<keyword evidence="2" id="KW-1185">Reference proteome</keyword>
<reference evidence="1 2" key="1">
    <citation type="submission" date="2024-02" db="EMBL/GenBank/DDBJ databases">
        <title>De novo assembly and annotation of 12 fungi associated with fruit tree decline syndrome in Ontario, Canada.</title>
        <authorList>
            <person name="Sulman M."/>
            <person name="Ellouze W."/>
            <person name="Ilyukhin E."/>
        </authorList>
    </citation>
    <scope>NUCLEOTIDE SEQUENCE [LARGE SCALE GENOMIC DNA]</scope>
    <source>
        <strain evidence="1 2">M97-236</strain>
    </source>
</reference>
<evidence type="ECO:0000313" key="1">
    <source>
        <dbReference type="EMBL" id="KAL1609826.1"/>
    </source>
</evidence>
<sequence>MTTLQRVRRIIGAMKYHTHADIQATLKKQKERIGKRFEAIEKELPNNPRNTMVNGRSSPFAAYQGQNLKAKWDTYMDDLFVKAKAKAKQYIEDGIKDLKAEFLTAKKIQEAKPVASDKKAKNKERENLADFQKNMKDLEASYKIIADWKKPW</sequence>
<name>A0ABR3RZG8_9PLEO</name>
<proteinExistence type="predicted"/>
<gene>
    <name evidence="1" type="ORF">SLS59_001337</name>
</gene>
<protein>
    <submittedName>
        <fullName evidence="1">Uncharacterized protein</fullName>
    </submittedName>
</protein>
<dbReference type="EMBL" id="JAKIXB020000003">
    <property type="protein sequence ID" value="KAL1609826.1"/>
    <property type="molecule type" value="Genomic_DNA"/>
</dbReference>